<evidence type="ECO:0000313" key="1">
    <source>
        <dbReference type="EMBL" id="OWM34144.1"/>
    </source>
</evidence>
<reference evidence="2" key="1">
    <citation type="submission" date="2016-02" db="EMBL/GenBank/DDBJ databases">
        <title>Genomic analyses of a collection of pathogenic Corynebacterium diphtheriae.</title>
        <authorList>
            <person name="Sangal V."/>
            <person name="Titov L."/>
        </authorList>
    </citation>
    <scope>NUCLEOTIDE SEQUENCE [LARGE SCALE GENOMIC DNA]</scope>
    <source>
        <strain evidence="2">1438</strain>
    </source>
</reference>
<dbReference type="Proteomes" id="UP000197692">
    <property type="component" value="Unassembled WGS sequence"/>
</dbReference>
<evidence type="ECO:0000313" key="2">
    <source>
        <dbReference type="Proteomes" id="UP000197692"/>
    </source>
</evidence>
<accession>A0A854NDV1</accession>
<gene>
    <name evidence="1" type="ORF">AY602_09390</name>
</gene>
<proteinExistence type="predicted"/>
<protein>
    <submittedName>
        <fullName evidence="1">Uncharacterized protein</fullName>
    </submittedName>
</protein>
<comment type="caution">
    <text evidence="1">The sequence shown here is derived from an EMBL/GenBank/DDBJ whole genome shotgun (WGS) entry which is preliminary data.</text>
</comment>
<name>A0A854NDV1_CORDP</name>
<sequence length="89" mass="9316">MFLLVPFSKQSLLHYPTFRSSPTTHDPHTIDPIADVLFIAATGVGAAVGHVVLGHVDAGEASADFSDNATLIDVSRARSCSTIAEPLIG</sequence>
<dbReference type="EMBL" id="LSZF01000027">
    <property type="protein sequence ID" value="OWM34144.1"/>
    <property type="molecule type" value="Genomic_DNA"/>
</dbReference>
<organism evidence="1 2">
    <name type="scientific">Corynebacterium diphtheriae bv. mitis</name>
    <dbReference type="NCBI Taxonomy" id="1806053"/>
    <lineage>
        <taxon>Bacteria</taxon>
        <taxon>Bacillati</taxon>
        <taxon>Actinomycetota</taxon>
        <taxon>Actinomycetes</taxon>
        <taxon>Mycobacteriales</taxon>
        <taxon>Corynebacteriaceae</taxon>
        <taxon>Corynebacterium</taxon>
    </lineage>
</organism>
<dbReference type="AlphaFoldDB" id="A0A854NDV1"/>